<gene>
    <name evidence="2" type="ORF">FHX68_2418</name>
</gene>
<reference evidence="2 3" key="1">
    <citation type="submission" date="2019-06" db="EMBL/GenBank/DDBJ databases">
        <title>Sequencing the genomes of 1000 actinobacteria strains.</title>
        <authorList>
            <person name="Klenk H.-P."/>
        </authorList>
    </citation>
    <scope>NUCLEOTIDE SEQUENCE [LARGE SCALE GENOMIC DNA]</scope>
    <source>
        <strain evidence="2 3">DSM 20427</strain>
    </source>
</reference>
<dbReference type="OrthoDB" id="5123569at2"/>
<keyword evidence="3" id="KW-1185">Reference proteome</keyword>
<dbReference type="InterPro" id="IPR021373">
    <property type="entry name" value="DUF2993"/>
</dbReference>
<dbReference type="Proteomes" id="UP000319804">
    <property type="component" value="Unassembled WGS sequence"/>
</dbReference>
<feature type="transmembrane region" description="Helical" evidence="1">
    <location>
        <begin position="35"/>
        <end position="55"/>
    </location>
</feature>
<dbReference type="EMBL" id="VFPS01000004">
    <property type="protein sequence ID" value="TQM95082.1"/>
    <property type="molecule type" value="Genomic_DNA"/>
</dbReference>
<protein>
    <submittedName>
        <fullName evidence="2">DUF2993 family protein</fullName>
    </submittedName>
</protein>
<name>A0A4Y3UQF6_9MICO</name>
<dbReference type="RefSeq" id="WP_141381180.1">
    <property type="nucleotide sequence ID" value="NZ_BJNA01000053.1"/>
</dbReference>
<keyword evidence="1" id="KW-1133">Transmembrane helix</keyword>
<comment type="caution">
    <text evidence="2">The sequence shown here is derived from an EMBL/GenBank/DDBJ whole genome shotgun (WGS) entry which is preliminary data.</text>
</comment>
<evidence type="ECO:0000313" key="2">
    <source>
        <dbReference type="EMBL" id="TQM95082.1"/>
    </source>
</evidence>
<evidence type="ECO:0000256" key="1">
    <source>
        <dbReference type="SAM" id="Phobius"/>
    </source>
</evidence>
<organism evidence="2 3">
    <name type="scientific">Microbacterium lacticum</name>
    <dbReference type="NCBI Taxonomy" id="33885"/>
    <lineage>
        <taxon>Bacteria</taxon>
        <taxon>Bacillati</taxon>
        <taxon>Actinomycetota</taxon>
        <taxon>Actinomycetes</taxon>
        <taxon>Micrococcales</taxon>
        <taxon>Microbacteriaceae</taxon>
        <taxon>Microbacterium</taxon>
    </lineage>
</organism>
<sequence>MSADEHPTQPLPDPSARWVLQTDAPASAPRRTRRWPWLVAVLVVVVLAVAAWFAGEYIARGIVERTIREQITQNLDIPVDHPIDIQIPGPILPQLIVGSIGDLTISSEDVPLDGVTADISVNAQDVNIHGGDWSGGYATVSLDETQLRALLAGIDGFPAESVSIDAPDVRAEFTLQLFGFDVPIGVALTPSAAGGDIELTPASLRLGDSEVSAQSLRDQFGSVADAALRTWDICIADRLPRAVELTGVEVNRDRVVADFEISSAIVNDPEAQQKGSCAD</sequence>
<evidence type="ECO:0000313" key="3">
    <source>
        <dbReference type="Proteomes" id="UP000319804"/>
    </source>
</evidence>
<dbReference type="AlphaFoldDB" id="A0A4Y3UQF6"/>
<keyword evidence="1" id="KW-0472">Membrane</keyword>
<keyword evidence="1" id="KW-0812">Transmembrane</keyword>
<proteinExistence type="predicted"/>
<accession>A0A4Y3UQF6</accession>
<dbReference type="Pfam" id="PF11209">
    <property type="entry name" value="LmeA"/>
    <property type="match status" value="1"/>
</dbReference>